<protein>
    <submittedName>
        <fullName evidence="2">Uncharacterized protein</fullName>
    </submittedName>
</protein>
<keyword evidence="3" id="KW-1185">Reference proteome</keyword>
<evidence type="ECO:0000313" key="2">
    <source>
        <dbReference type="EMBL" id="PZG39952.1"/>
    </source>
</evidence>
<reference evidence="2 3" key="1">
    <citation type="submission" date="2018-01" db="EMBL/GenBank/DDBJ databases">
        <title>Draft genome sequence of Sphaerisporangium sp. 7K107.</title>
        <authorList>
            <person name="Sahin N."/>
            <person name="Saygin H."/>
            <person name="Ay H."/>
        </authorList>
    </citation>
    <scope>NUCLEOTIDE SEQUENCE [LARGE SCALE GENOMIC DNA]</scope>
    <source>
        <strain evidence="2 3">7K107</strain>
    </source>
</reference>
<dbReference type="AlphaFoldDB" id="A0A2W2FWB1"/>
<evidence type="ECO:0000256" key="1">
    <source>
        <dbReference type="SAM" id="SignalP"/>
    </source>
</evidence>
<evidence type="ECO:0000313" key="3">
    <source>
        <dbReference type="Proteomes" id="UP000248544"/>
    </source>
</evidence>
<name>A0A2W2FWB1_9ACTN</name>
<dbReference type="EMBL" id="POUA01000195">
    <property type="protein sequence ID" value="PZG39952.1"/>
    <property type="molecule type" value="Genomic_DNA"/>
</dbReference>
<feature type="chain" id="PRO_5038420069" evidence="1">
    <location>
        <begin position="23"/>
        <end position="129"/>
    </location>
</feature>
<dbReference type="RefSeq" id="WP_111169501.1">
    <property type="nucleotide sequence ID" value="NZ_POUA01000195.1"/>
</dbReference>
<dbReference type="Proteomes" id="UP000248544">
    <property type="component" value="Unassembled WGS sequence"/>
</dbReference>
<gene>
    <name evidence="2" type="ORF">C1I98_22945</name>
</gene>
<dbReference type="PROSITE" id="PS51257">
    <property type="entry name" value="PROKAR_LIPOPROTEIN"/>
    <property type="match status" value="1"/>
</dbReference>
<comment type="caution">
    <text evidence="2">The sequence shown here is derived from an EMBL/GenBank/DDBJ whole genome shotgun (WGS) entry which is preliminary data.</text>
</comment>
<proteinExistence type="predicted"/>
<accession>A0A2W2FWB1</accession>
<keyword evidence="1" id="KW-0732">Signal</keyword>
<feature type="signal peptide" evidence="1">
    <location>
        <begin position="1"/>
        <end position="22"/>
    </location>
</feature>
<organism evidence="2 3">
    <name type="scientific">Spongiactinospora gelatinilytica</name>
    <dbReference type="NCBI Taxonomy" id="2666298"/>
    <lineage>
        <taxon>Bacteria</taxon>
        <taxon>Bacillati</taxon>
        <taxon>Actinomycetota</taxon>
        <taxon>Actinomycetes</taxon>
        <taxon>Streptosporangiales</taxon>
        <taxon>Streptosporangiaceae</taxon>
        <taxon>Spongiactinospora</taxon>
    </lineage>
</organism>
<sequence>MQRLVTRALVPAALLVMAVSVAGCGEVGEVGGALARVQACDEAVAIAKQAPEEIQGRAPAEVEERLDQAAGRLDDVAEKAGEKTLREALGGLATAYRGMEVADSARAGREVAATTAKYLQVIAAACVMD</sequence>